<dbReference type="EMBL" id="CP041186">
    <property type="protein sequence ID" value="QDG51461.1"/>
    <property type="molecule type" value="Genomic_DNA"/>
</dbReference>
<dbReference type="Gene3D" id="2.40.50.100">
    <property type="match status" value="1"/>
</dbReference>
<feature type="domain" description="CusB-like beta-barrel" evidence="8">
    <location>
        <begin position="211"/>
        <end position="280"/>
    </location>
</feature>
<evidence type="ECO:0000259" key="7">
    <source>
        <dbReference type="Pfam" id="PF25917"/>
    </source>
</evidence>
<feature type="chain" id="PRO_5030106390" evidence="6">
    <location>
        <begin position="25"/>
        <end position="407"/>
    </location>
</feature>
<dbReference type="GO" id="GO:0015562">
    <property type="term" value="F:efflux transmembrane transporter activity"/>
    <property type="evidence" value="ECO:0007669"/>
    <property type="project" value="InterPro"/>
</dbReference>
<comment type="subcellular location">
    <subcellularLocation>
        <location evidence="1">Cell envelope</location>
    </subcellularLocation>
</comment>
<evidence type="ECO:0000256" key="4">
    <source>
        <dbReference type="SAM" id="Coils"/>
    </source>
</evidence>
<evidence type="ECO:0000259" key="9">
    <source>
        <dbReference type="Pfam" id="PF25967"/>
    </source>
</evidence>
<dbReference type="Gene3D" id="1.10.287.470">
    <property type="entry name" value="Helix hairpin bin"/>
    <property type="match status" value="1"/>
</dbReference>
<dbReference type="Pfam" id="PF25917">
    <property type="entry name" value="BSH_RND"/>
    <property type="match status" value="1"/>
</dbReference>
<evidence type="ECO:0000256" key="5">
    <source>
        <dbReference type="SAM" id="MobiDB-lite"/>
    </source>
</evidence>
<protein>
    <submittedName>
        <fullName evidence="10">Efflux RND transporter periplasmic adaptor subunit</fullName>
    </submittedName>
</protein>
<feature type="domain" description="Multidrug resistance protein MdtA-like C-terminal permuted SH3" evidence="9">
    <location>
        <begin position="285"/>
        <end position="346"/>
    </location>
</feature>
<keyword evidence="3" id="KW-0813">Transport</keyword>
<dbReference type="NCBIfam" id="TIGR01730">
    <property type="entry name" value="RND_mfp"/>
    <property type="match status" value="1"/>
</dbReference>
<dbReference type="InterPro" id="IPR006143">
    <property type="entry name" value="RND_pump_MFP"/>
</dbReference>
<evidence type="ECO:0000259" key="8">
    <source>
        <dbReference type="Pfam" id="PF25954"/>
    </source>
</evidence>
<dbReference type="PROSITE" id="PS51257">
    <property type="entry name" value="PROKAR_LIPOPROTEIN"/>
    <property type="match status" value="1"/>
</dbReference>
<evidence type="ECO:0000256" key="1">
    <source>
        <dbReference type="ARBA" id="ARBA00004196"/>
    </source>
</evidence>
<dbReference type="RefSeq" id="WP_141197941.1">
    <property type="nucleotide sequence ID" value="NZ_CP041186.1"/>
</dbReference>
<evidence type="ECO:0000313" key="10">
    <source>
        <dbReference type="EMBL" id="QDG51461.1"/>
    </source>
</evidence>
<evidence type="ECO:0000256" key="2">
    <source>
        <dbReference type="ARBA" id="ARBA00009477"/>
    </source>
</evidence>
<accession>A0A5B8Y412</accession>
<dbReference type="GO" id="GO:1990281">
    <property type="term" value="C:efflux pump complex"/>
    <property type="evidence" value="ECO:0007669"/>
    <property type="project" value="TreeGrafter"/>
</dbReference>
<accession>A0A4Y6PT20</accession>
<feature type="region of interest" description="Disordered" evidence="5">
    <location>
        <begin position="373"/>
        <end position="407"/>
    </location>
</feature>
<keyword evidence="4" id="KW-0175">Coiled coil</keyword>
<name>A0A4Y6PT20_PERCE</name>
<feature type="coiled-coil region" evidence="4">
    <location>
        <begin position="115"/>
        <end position="166"/>
    </location>
</feature>
<feature type="compositionally biased region" description="Acidic residues" evidence="5">
    <location>
        <begin position="381"/>
        <end position="390"/>
    </location>
</feature>
<dbReference type="InterPro" id="IPR058625">
    <property type="entry name" value="MdtA-like_BSH"/>
</dbReference>
<keyword evidence="6" id="KW-0732">Signal</keyword>
<gene>
    <name evidence="10" type="ORF">FIV42_12110</name>
</gene>
<dbReference type="InterPro" id="IPR058792">
    <property type="entry name" value="Beta-barrel_RND_2"/>
</dbReference>
<dbReference type="InterPro" id="IPR058627">
    <property type="entry name" value="MdtA-like_C"/>
</dbReference>
<organism evidence="10 11">
    <name type="scientific">Persicimonas caeni</name>
    <dbReference type="NCBI Taxonomy" id="2292766"/>
    <lineage>
        <taxon>Bacteria</taxon>
        <taxon>Deltaproteobacteria</taxon>
        <taxon>Bradymonadales</taxon>
        <taxon>Bradymonadaceae</taxon>
        <taxon>Persicimonas</taxon>
    </lineage>
</organism>
<dbReference type="PANTHER" id="PTHR30469">
    <property type="entry name" value="MULTIDRUG RESISTANCE PROTEIN MDTA"/>
    <property type="match status" value="1"/>
</dbReference>
<comment type="similarity">
    <text evidence="2">Belongs to the membrane fusion protein (MFP) (TC 8.A.1) family.</text>
</comment>
<sequence>MYRRFAYKTALAIAGCAVVLGTLSGCEPPKSDAAPADGDAKSAEADPIPVETLTVQTRDFTESFEVPATAEPLEQVTVSAEAGGRVLVAPFEEGEEIRAGSRLLRVDTELDSARIDLAESQLESAQREYDRTKKLVDKGLATPQQLDRAEDALENARLSLEQAKIGASKGGVRSPVSGVVLKKYVKKGEFASPGAPIATIIQYDKLEIVGQVPESRISFVKLGDKVSVRFPARDKTIEGEVTHRALTASPRTGTFAVEVTVDNPDLDILPGMSARIEIIKKQWKDAVVVPREAVLQGFSRSETMVLPGGEETGKAELHVVELGPSAGPDVVITRGLDAGERLIVRGHRGLVDGAVARKVRHYDSIDQMRTAGAGLELAADKDDEDKDDDQASSQQSDGDEASEGKGQ</sequence>
<dbReference type="AlphaFoldDB" id="A0A4Y6PT20"/>
<dbReference type="OrthoDB" id="9800209at2"/>
<dbReference type="Gene3D" id="2.40.420.20">
    <property type="match status" value="1"/>
</dbReference>
<dbReference type="Gene3D" id="2.40.30.170">
    <property type="match status" value="1"/>
</dbReference>
<dbReference type="Proteomes" id="UP000315995">
    <property type="component" value="Chromosome"/>
</dbReference>
<evidence type="ECO:0000313" key="11">
    <source>
        <dbReference type="Proteomes" id="UP000315995"/>
    </source>
</evidence>
<dbReference type="Pfam" id="PF25967">
    <property type="entry name" value="RND-MFP_C"/>
    <property type="match status" value="1"/>
</dbReference>
<proteinExistence type="inferred from homology"/>
<reference evidence="10 11" key="1">
    <citation type="submission" date="2019-06" db="EMBL/GenBank/DDBJ databases">
        <title>Persicimonas caeni gen. nov., sp. nov., a predatory bacterium isolated from solar saltern.</title>
        <authorList>
            <person name="Wang S."/>
        </authorList>
    </citation>
    <scope>NUCLEOTIDE SEQUENCE [LARGE SCALE GENOMIC DNA]</scope>
    <source>
        <strain evidence="10 11">YN101</strain>
    </source>
</reference>
<dbReference type="SUPFAM" id="SSF111369">
    <property type="entry name" value="HlyD-like secretion proteins"/>
    <property type="match status" value="1"/>
</dbReference>
<evidence type="ECO:0000256" key="6">
    <source>
        <dbReference type="SAM" id="SignalP"/>
    </source>
</evidence>
<keyword evidence="11" id="KW-1185">Reference proteome</keyword>
<dbReference type="PANTHER" id="PTHR30469:SF38">
    <property type="entry name" value="HLYD FAMILY SECRETION PROTEIN"/>
    <property type="match status" value="1"/>
</dbReference>
<feature type="domain" description="Multidrug resistance protein MdtA-like barrel-sandwich hybrid" evidence="7">
    <location>
        <begin position="74"/>
        <end position="200"/>
    </location>
</feature>
<evidence type="ECO:0000256" key="3">
    <source>
        <dbReference type="ARBA" id="ARBA00022448"/>
    </source>
</evidence>
<feature type="signal peptide" evidence="6">
    <location>
        <begin position="1"/>
        <end position="24"/>
    </location>
</feature>
<dbReference type="Pfam" id="PF25954">
    <property type="entry name" value="Beta-barrel_RND_2"/>
    <property type="match status" value="1"/>
</dbReference>